<dbReference type="SUPFAM" id="SSF48452">
    <property type="entry name" value="TPR-like"/>
    <property type="match status" value="3"/>
</dbReference>
<evidence type="ECO:0000313" key="2">
    <source>
        <dbReference type="Proteomes" id="UP000660554"/>
    </source>
</evidence>
<protein>
    <recommendedName>
        <fullName evidence="3">NB-ARC domain-containing protein</fullName>
    </recommendedName>
</protein>
<dbReference type="Gene3D" id="1.25.40.10">
    <property type="entry name" value="Tetratricopeptide repeat domain"/>
    <property type="match status" value="3"/>
</dbReference>
<reference evidence="2" key="1">
    <citation type="submission" date="2020-09" db="EMBL/GenBank/DDBJ databases">
        <title>Whole genome shotgun sequence of Streptomyces cinnamonensis NBRC 15873.</title>
        <authorList>
            <person name="Komaki H."/>
            <person name="Tamura T."/>
        </authorList>
    </citation>
    <scope>NUCLEOTIDE SEQUENCE [LARGE SCALE GENOMIC DNA]</scope>
    <source>
        <strain evidence="2">NBRC 15873</strain>
    </source>
</reference>
<proteinExistence type="predicted"/>
<dbReference type="Gene3D" id="3.40.50.300">
    <property type="entry name" value="P-loop containing nucleotide triphosphate hydrolases"/>
    <property type="match status" value="1"/>
</dbReference>
<keyword evidence="2" id="KW-1185">Reference proteome</keyword>
<evidence type="ECO:0000313" key="1">
    <source>
        <dbReference type="EMBL" id="GHI17840.1"/>
    </source>
</evidence>
<dbReference type="PANTHER" id="PTHR10098">
    <property type="entry name" value="RAPSYN-RELATED"/>
    <property type="match status" value="1"/>
</dbReference>
<comment type="caution">
    <text evidence="1">The sequence shown here is derived from an EMBL/GenBank/DDBJ whole genome shotgun (WGS) entry which is preliminary data.</text>
</comment>
<organism evidence="1 2">
    <name type="scientific">Streptomyces virginiae</name>
    <name type="common">Streptomyces cinnamonensis</name>
    <dbReference type="NCBI Taxonomy" id="1961"/>
    <lineage>
        <taxon>Bacteria</taxon>
        <taxon>Bacillati</taxon>
        <taxon>Actinomycetota</taxon>
        <taxon>Actinomycetes</taxon>
        <taxon>Kitasatosporales</taxon>
        <taxon>Streptomycetaceae</taxon>
        <taxon>Streptomyces</taxon>
    </lineage>
</organism>
<evidence type="ECO:0008006" key="3">
    <source>
        <dbReference type="Google" id="ProtNLM"/>
    </source>
</evidence>
<dbReference type="Proteomes" id="UP000660554">
    <property type="component" value="Unassembled WGS sequence"/>
</dbReference>
<dbReference type="SMART" id="SM00028">
    <property type="entry name" value="TPR"/>
    <property type="match status" value="11"/>
</dbReference>
<accession>A0ABQ3NYJ4</accession>
<dbReference type="PANTHER" id="PTHR10098:SF108">
    <property type="entry name" value="TETRATRICOPEPTIDE REPEAT PROTEIN 28"/>
    <property type="match status" value="1"/>
</dbReference>
<dbReference type="InterPro" id="IPR019734">
    <property type="entry name" value="TPR_rpt"/>
</dbReference>
<name>A0ABQ3NYJ4_STRVG</name>
<dbReference type="InterPro" id="IPR027417">
    <property type="entry name" value="P-loop_NTPase"/>
</dbReference>
<sequence>MTGVGATREGGATNNAITGGIFFHAVIQGRDITVQLPQAVDPALAGLPKPASAFTGRARHVERLLADLAPATVDAGGQSTVLVSAVSGLAGIGKTELAVQTAAQALRQPGWFPGGVLFVDLFGYDPERSLSPERALEGLLHALAVPGEHIPGGLEDRQRLYRSVLAAYAREGRRILVVVDNASTTAQAAPLLPTDGITAALVTSRHTLDGLDARLHDLDTLDTASSTAVLDRALRHARGNGDTRFTDDAEAATAIAELCAGLPLALRIAAALLAAAPARPASSLAAALRAEHTRLDKLARPDRAVRAAFDLSYQHLTPDQARLFRLLPLNPGPDLATESAAHLADTGPDRAEELLQHLAEAHLIEPASSWGRWRMHDLVRLYADEHGRTHATPDQRDNARTRLFSHYQDATRAADTHLDTLPGPRAPRFPDRAAALRWLDAEHANLTATATAAPALGHPAITTSLTSHLAQYLSYRRYFDDWILLTTTVLTICREADDRHGEGQALNSLGIALAEVRRFEEAITAHARAATIHGELGDRQSEGTMLTNLGLGLAEVRRFEEAVSAHAQAAAIFRELGDRHRESQALNNLGLALREVRRFEEAIGAHSEAAAIFRELGDRHREGQTLNNLGLALREVRRFEEAVNAHTGAAIVHRELGDRHREGKSLNNLGLALREVRRFEEAIGAHTEAAAMFREFGDRHREGQASGNLGLALREVRRFEEAVDAGTQAAAIFRELGDRHGEAQSLNNLGLALREVRRVEEAIGAHTEAAAMFREFGDRHREGQAWGNLGLALREVRRFEEAVDAGTQAAAIFSELGDRYSEGQALNSLGLVWAEGRRFEEAINVYTKTAAIHGELGDRQTEGMVLNNLGLALREMGRFEEAVDVQTQSAAIFRELGDRHRESQALNNLGSILREVRRFEEAIGAHTQAAAIFRELGDRQREEATLVLRADAQRALVEPS</sequence>
<dbReference type="EMBL" id="BNDV01000017">
    <property type="protein sequence ID" value="GHI17840.1"/>
    <property type="molecule type" value="Genomic_DNA"/>
</dbReference>
<dbReference type="SUPFAM" id="SSF52540">
    <property type="entry name" value="P-loop containing nucleoside triphosphate hydrolases"/>
    <property type="match status" value="1"/>
</dbReference>
<gene>
    <name evidence="1" type="ORF">Scinn_73030</name>
</gene>
<dbReference type="InterPro" id="IPR011990">
    <property type="entry name" value="TPR-like_helical_dom_sf"/>
</dbReference>
<dbReference type="PRINTS" id="PR00364">
    <property type="entry name" value="DISEASERSIST"/>
</dbReference>
<dbReference type="Pfam" id="PF13424">
    <property type="entry name" value="TPR_12"/>
    <property type="match status" value="3"/>
</dbReference>